<dbReference type="PROSITE" id="PS50912">
    <property type="entry name" value="EAR"/>
    <property type="match status" value="2"/>
</dbReference>
<keyword evidence="2" id="KW-0677">Repeat</keyword>
<dbReference type="InterPro" id="IPR009039">
    <property type="entry name" value="EAR"/>
</dbReference>
<evidence type="ECO:0000256" key="1">
    <source>
        <dbReference type="ARBA" id="ARBA00022729"/>
    </source>
</evidence>
<dbReference type="PANTHER" id="PTHR15261:SF4">
    <property type="entry name" value="THROMBOSPONDIN-TYPE LAMININ G DOMAIN AND EAR REPEAT-CONTAINING PROTEIN"/>
    <property type="match status" value="1"/>
</dbReference>
<dbReference type="Proteomes" id="UP001652625">
    <property type="component" value="Chromosome 09"/>
</dbReference>
<name>A0ABM4CFX5_HYDVU</name>
<organism evidence="3 4">
    <name type="scientific">Hydra vulgaris</name>
    <name type="common">Hydra</name>
    <name type="synonym">Hydra attenuata</name>
    <dbReference type="NCBI Taxonomy" id="6087"/>
    <lineage>
        <taxon>Eukaryota</taxon>
        <taxon>Metazoa</taxon>
        <taxon>Cnidaria</taxon>
        <taxon>Hydrozoa</taxon>
        <taxon>Hydroidolina</taxon>
        <taxon>Anthoathecata</taxon>
        <taxon>Aplanulata</taxon>
        <taxon>Hydridae</taxon>
        <taxon>Hydra</taxon>
    </lineage>
</organism>
<protein>
    <submittedName>
        <fullName evidence="4">Uncharacterized protein LOC100213957 isoform X4</fullName>
    </submittedName>
</protein>
<dbReference type="Pfam" id="PF03736">
    <property type="entry name" value="EPTP"/>
    <property type="match status" value="1"/>
</dbReference>
<gene>
    <name evidence="4" type="primary">LOC100213957</name>
</gene>
<evidence type="ECO:0000313" key="4">
    <source>
        <dbReference type="RefSeq" id="XP_065660628.1"/>
    </source>
</evidence>
<dbReference type="InterPro" id="IPR005492">
    <property type="entry name" value="EPTP"/>
</dbReference>
<reference evidence="4" key="1">
    <citation type="submission" date="2025-08" db="UniProtKB">
        <authorList>
            <consortium name="RefSeq"/>
        </authorList>
    </citation>
    <scope>IDENTIFICATION</scope>
</reference>
<proteinExistence type="predicted"/>
<keyword evidence="1" id="KW-0732">Signal</keyword>
<dbReference type="RefSeq" id="XP_065660628.1">
    <property type="nucleotide sequence ID" value="XM_065804556.1"/>
</dbReference>
<evidence type="ECO:0000256" key="2">
    <source>
        <dbReference type="ARBA" id="ARBA00022737"/>
    </source>
</evidence>
<evidence type="ECO:0000313" key="3">
    <source>
        <dbReference type="Proteomes" id="UP001652625"/>
    </source>
</evidence>
<keyword evidence="3" id="KW-1185">Reference proteome</keyword>
<dbReference type="GeneID" id="100213957"/>
<dbReference type="PANTHER" id="PTHR15261">
    <property type="entry name" value="THROMBOSPONDIN-TYPE LAMININ G DOMAIN AND EAR REPEAT-CONTAINING"/>
    <property type="match status" value="1"/>
</dbReference>
<accession>A0ABM4CFX5</accession>
<sequence>MRKISAKNTLNKFQWKLLDGIIFFLLTLVSSDMLDNFKHSLDMSGLELINSIYNTEGSDKDSQPIINSAEVQNHLRKRRSNLNFDTIKIAHQTGNREELLVKALTPYSEIPFVSEPLDIVPILIKAEDETFAAEIPMLFAVANYRNLNGSFLSNVIIWRYNNTSNEFVIHQVLEEYAPYEVEFFKVKITPLQYKYFLAVAGYVEDNNGTHPTKVTVYEIGPSPAFTFIKIQEFPNNNIRALKHVTVLETTYLMLGSYFINTPNGKQYYSPSQVIVYRYDPNMNMFYFHSSLPGSGVVDLESYSYNLKTFIIVTNYRDNIGNLDIFSFIYVYNDRTKLFDILQYLPTHGAQDMNHFLLSGEAYLVVANEAKGTVYNKSLGVYSDIYKYINGKYYLIQSVATYGAKKWVSLSVPNCMKDILLFYADQRNNVDQVGLYTFSHTKESFKIAPFSIYQLNDVGAAFRPNPLSLATFSQKQFGTEASDLFLIVGANNTMKESVYKLTYEVFFTDSPLDSFTREVEAKLIQLNKTLEEVKMMLYTAQTVLNDAVKENDSDVITGSKIFFNKVFINKANISKLEVTNGSIAHVFENETLYDTLFSIEKLYSNFSQQNLIVHNIFEYKDLFMTIDEQQNITANVTFNELSVDVINIEKNAQLDTVNEIDISFLFNDLVSYLEPSTISGEKTFMCEVAATDIQVGFLNGLIIEDDLVFNNTNQTISAPKIFKQTTILKNKMIAGLINNFNVTKEVMLTDQSGVISGENLFIAPICADNIIFNNFVNNLNISNVFSNLFTKSTEQIINGFKDFSSIFSNSSVNVTLKLNNYDLQELKKAIGFKENINYFYGNKVFNSTVTILEDIDVEKFINEIDPTNYVNVLNDQNITGMKTFEGHIVANKDLIVSGKVDGIYLTELITLDGDQEIFGSKMFSDSLEVVGNYDVKENFTINDVDISEVIHTAVSINTPDSIEEMFFEEIEIYNSTIQSMVNYDNYSTFQQLYSNVLHFDGDQVVTGKIQIDLLNVTSDLNTILLNGFHFPNDFVQVNKEQTFQGYFMFEDDVIFNENIKLEGKINEIDIQSLEDTVITLHENEVIAGVKGFGQYIHIDGDIIVDGKINDIDLSKDVMMLSGDQEVSAQKQFTSISYESLLITVKDDLAVSTTIDGVDLSHLNSEGMMISRNQTITGSICFQQPDYNKSTHYVNNIDLHLLQEDIVTLNTNQTITSKKVFEIIELKKNLLTTSTIDQVDISELKANTILLNETVTVDGDFEILSDLKVEKDVFVTKNLLIGENVITLNDLVSKNRNYHFEMLMMEGNIQGVYFNLSNVNGLNINKDIVYKTKEQTIDGFKNILSASFDKIIVNGTINNVNFEKLLDQAVFKDRNQILKGNKLFSEDLYGTNINSTFVNGFDINNLGLVRTEGLDYQEIKGLKTFYDLTWLHNLTMATTINGVDFKEFSQNLVQTNIDQTVVGDTVFQNGFSVSSNIHVSNYSIVNGLINGVNISNLNETTLKTNGNQVIGSKTFTGALTVNNLTVFEKINGLNLPNDLLTKSTEQIVLGQKTFLSPLKTVNDVTVEKLINNVNTSDLFSSSLLINSKQVQKVGGEKIFSNNIVMQNILSIGKVDGQIINNNSFVTLHTEQEIIGQKTFTGNLVSENIQVKGNIADVSWEEFYKSCATINNNQTIGSDIIFINDVYINSNTIVSGLVNEIDLLNFINKSPALQENVLNLQNQLNVTLNTQCSSLAYAKAALEGGAGQQDYFTLQQNLPHKKVQHVEYFVIRNEEFLAVSVPSDDFGDQCTYSYIMKYNYSSKSFYDYQIIPTAGVIKMKFFTAWNSSFLFVVNYDENCPNISGPSQLYKWNMTSLSFEIESTIATTGASDAFLQYQKNLVYIFISNTKGGLQLLLLNSSQTISYEINNLPSRAIHGFISPIGYSVAFAVRSDNVSSYGWVNIALVTETNVSLYQQLSSRGISCITSFWNRNILYLVVANDQEYTIGRKSTFRVSVDIYAWYPATTKFVWFQTIPTIRAVDTSIYQLGSVTYLLVVQFDQSVSLYKFSYEFGFQQMYAFSLNGVRGVTTFKNLIGSQYVVLASIYTSSNSDSIETPVLLSKINGVDRTIAQKSTQCEV</sequence>